<evidence type="ECO:0000313" key="2">
    <source>
        <dbReference type="EMBL" id="QGW80543.1"/>
    </source>
</evidence>
<sequence length="307" mass="33031">MNPLRRGGSARLQSAKGAASAPAPLDAQAFVPGPGDYAEFLRAALPKQQKNVASHRLGSERVWLKKAGPRHGKWGYRVMAAVARMARLDIIKPVPNPGGEAAIATEARRLRQLAAAGLRVPAVLAQQPDGLLISDLGESGRNTVVLQEKLDQAAAAGPAALLAVWREGLAAIARVHVHGQHLSQAFDRNLVQCPDGVIGYIDFEDDPSEVMTLAECQARDWLSYLHSTAMMLEAAAPEAAGVHWHAALAEVSGEVRARIAEAARRMKWAQRLPASRRWGRDTQRVRAVARLLGRWHGAGAASTGRRP</sequence>
<dbReference type="OrthoDB" id="8028712at2"/>
<gene>
    <name evidence="2" type="ORF">GOQ09_02555</name>
</gene>
<evidence type="ECO:0000256" key="1">
    <source>
        <dbReference type="SAM" id="MobiDB-lite"/>
    </source>
</evidence>
<dbReference type="Proteomes" id="UP000425817">
    <property type="component" value="Chromosome"/>
</dbReference>
<dbReference type="InterPro" id="IPR011009">
    <property type="entry name" value="Kinase-like_dom_sf"/>
</dbReference>
<accession>A0A6I6H163</accession>
<dbReference type="SUPFAM" id="SSF56112">
    <property type="entry name" value="Protein kinase-like (PK-like)"/>
    <property type="match status" value="1"/>
</dbReference>
<protein>
    <recommendedName>
        <fullName evidence="4">Serine/threonine protein phosphatase</fullName>
    </recommendedName>
</protein>
<name>A0A6I6H163_VARPD</name>
<evidence type="ECO:0008006" key="4">
    <source>
        <dbReference type="Google" id="ProtNLM"/>
    </source>
</evidence>
<proteinExistence type="predicted"/>
<dbReference type="AlphaFoldDB" id="A0A6I6H163"/>
<evidence type="ECO:0000313" key="3">
    <source>
        <dbReference type="Proteomes" id="UP000425817"/>
    </source>
</evidence>
<dbReference type="RefSeq" id="WP_157611745.1">
    <property type="nucleotide sequence ID" value="NZ_CP046622.1"/>
</dbReference>
<dbReference type="EMBL" id="CP046622">
    <property type="protein sequence ID" value="QGW80543.1"/>
    <property type="molecule type" value="Genomic_DNA"/>
</dbReference>
<reference evidence="2 3" key="1">
    <citation type="submission" date="2019-12" db="EMBL/GenBank/DDBJ databases">
        <title>Hybrid Genome Assemblies of two High G+C Isolates from Undergraduate Microbiology Courses.</title>
        <authorList>
            <person name="Ne Ville C.J."/>
            <person name="Enright D."/>
            <person name="Hernandez I."/>
            <person name="Dodsworth J."/>
            <person name="Orwin P.M."/>
        </authorList>
    </citation>
    <scope>NUCLEOTIDE SEQUENCE [LARGE SCALE GENOMIC DNA]</scope>
    <source>
        <strain evidence="2 3">CSUSB</strain>
    </source>
</reference>
<organism evidence="2 3">
    <name type="scientific">Variovorax paradoxus</name>
    <dbReference type="NCBI Taxonomy" id="34073"/>
    <lineage>
        <taxon>Bacteria</taxon>
        <taxon>Pseudomonadati</taxon>
        <taxon>Pseudomonadota</taxon>
        <taxon>Betaproteobacteria</taxon>
        <taxon>Burkholderiales</taxon>
        <taxon>Comamonadaceae</taxon>
        <taxon>Variovorax</taxon>
    </lineage>
</organism>
<feature type="region of interest" description="Disordered" evidence="1">
    <location>
        <begin position="1"/>
        <end position="20"/>
    </location>
</feature>